<name>A0A8H3G1K7_9LECA</name>
<evidence type="ECO:0000256" key="3">
    <source>
        <dbReference type="ARBA" id="ARBA00022691"/>
    </source>
</evidence>
<dbReference type="GO" id="GO:0032259">
    <property type="term" value="P:methylation"/>
    <property type="evidence" value="ECO:0007669"/>
    <property type="project" value="UniProtKB-KW"/>
</dbReference>
<proteinExistence type="predicted"/>
<organism evidence="7 8">
    <name type="scientific">Alectoria fallacina</name>
    <dbReference type="NCBI Taxonomy" id="1903189"/>
    <lineage>
        <taxon>Eukaryota</taxon>
        <taxon>Fungi</taxon>
        <taxon>Dikarya</taxon>
        <taxon>Ascomycota</taxon>
        <taxon>Pezizomycotina</taxon>
        <taxon>Lecanoromycetes</taxon>
        <taxon>OSLEUM clade</taxon>
        <taxon>Lecanoromycetidae</taxon>
        <taxon>Lecanorales</taxon>
        <taxon>Lecanorineae</taxon>
        <taxon>Parmeliaceae</taxon>
        <taxon>Alectoria</taxon>
    </lineage>
</organism>
<dbReference type="InterPro" id="IPR012967">
    <property type="entry name" value="COMT_dimerisation"/>
</dbReference>
<dbReference type="PROSITE" id="PS51683">
    <property type="entry name" value="SAM_OMT_II"/>
    <property type="match status" value="1"/>
</dbReference>
<dbReference type="Gene3D" id="1.10.10.10">
    <property type="entry name" value="Winged helix-like DNA-binding domain superfamily/Winged helix DNA-binding domain"/>
    <property type="match status" value="1"/>
</dbReference>
<dbReference type="PANTHER" id="PTHR43712:SF11">
    <property type="entry name" value="O-METHYLTRANSFERASE (AFU_ORTHOLOGUE AFUA_2G17820)-RELATED"/>
    <property type="match status" value="1"/>
</dbReference>
<dbReference type="InterPro" id="IPR036390">
    <property type="entry name" value="WH_DNA-bd_sf"/>
</dbReference>
<evidence type="ECO:0008006" key="9">
    <source>
        <dbReference type="Google" id="ProtNLM"/>
    </source>
</evidence>
<dbReference type="Gene3D" id="3.40.50.150">
    <property type="entry name" value="Vaccinia Virus protein VP39"/>
    <property type="match status" value="1"/>
</dbReference>
<dbReference type="SUPFAM" id="SSF46785">
    <property type="entry name" value="Winged helix' DNA-binding domain"/>
    <property type="match status" value="1"/>
</dbReference>
<evidence type="ECO:0000313" key="7">
    <source>
        <dbReference type="EMBL" id="CAF9934983.1"/>
    </source>
</evidence>
<dbReference type="GO" id="GO:0046983">
    <property type="term" value="F:protein dimerization activity"/>
    <property type="evidence" value="ECO:0007669"/>
    <property type="project" value="InterPro"/>
</dbReference>
<dbReference type="GO" id="GO:0008171">
    <property type="term" value="F:O-methyltransferase activity"/>
    <property type="evidence" value="ECO:0007669"/>
    <property type="project" value="InterPro"/>
</dbReference>
<evidence type="ECO:0000259" key="6">
    <source>
        <dbReference type="Pfam" id="PF08100"/>
    </source>
</evidence>
<keyword evidence="3" id="KW-0949">S-adenosyl-L-methionine</keyword>
<evidence type="ECO:0000256" key="1">
    <source>
        <dbReference type="ARBA" id="ARBA00022603"/>
    </source>
</evidence>
<dbReference type="OrthoDB" id="1535081at2759"/>
<dbReference type="Pfam" id="PF08100">
    <property type="entry name" value="Dimerisation"/>
    <property type="match status" value="1"/>
</dbReference>
<dbReference type="Proteomes" id="UP000664203">
    <property type="component" value="Unassembled WGS sequence"/>
</dbReference>
<reference evidence="7" key="1">
    <citation type="submission" date="2021-03" db="EMBL/GenBank/DDBJ databases">
        <authorList>
            <person name="Tagirdzhanova G."/>
        </authorList>
    </citation>
    <scope>NUCLEOTIDE SEQUENCE</scope>
</reference>
<evidence type="ECO:0000256" key="2">
    <source>
        <dbReference type="ARBA" id="ARBA00022679"/>
    </source>
</evidence>
<protein>
    <recommendedName>
        <fullName evidence="9">O-methyltransferase domain-containing protein</fullName>
    </recommendedName>
</protein>
<dbReference type="InterPro" id="IPR036388">
    <property type="entry name" value="WH-like_DNA-bd_sf"/>
</dbReference>
<feature type="domain" description="O-methyltransferase C-terminal" evidence="5">
    <location>
        <begin position="229"/>
        <end position="370"/>
    </location>
</feature>
<evidence type="ECO:0000256" key="4">
    <source>
        <dbReference type="PIRSR" id="PIRSR005739-1"/>
    </source>
</evidence>
<dbReference type="PANTHER" id="PTHR43712">
    <property type="entry name" value="PUTATIVE (AFU_ORTHOLOGUE AFUA_4G14580)-RELATED"/>
    <property type="match status" value="1"/>
</dbReference>
<dbReference type="Pfam" id="PF00891">
    <property type="entry name" value="Methyltransf_2"/>
    <property type="match status" value="1"/>
</dbReference>
<dbReference type="EMBL" id="CAJPDR010000398">
    <property type="protein sequence ID" value="CAF9934983.1"/>
    <property type="molecule type" value="Genomic_DNA"/>
</dbReference>
<keyword evidence="8" id="KW-1185">Reference proteome</keyword>
<dbReference type="InterPro" id="IPR029063">
    <property type="entry name" value="SAM-dependent_MTases_sf"/>
</dbReference>
<evidence type="ECO:0000259" key="5">
    <source>
        <dbReference type="Pfam" id="PF00891"/>
    </source>
</evidence>
<dbReference type="InterPro" id="IPR001077">
    <property type="entry name" value="COMT_C"/>
</dbReference>
<sequence length="393" mass="43409">MSSIITTIIAEVAAAADKDGQGDDPKAHALLLNSIQRLQLAAEKPPETAKRILYQPPTNAALRVAVELGLIDTVAARKDDPITAHQLAMQQSTEEILVIRVMRAITAMGLCNEPGPGIYSPNQVTRELATVGLRGGVKFLYDSFMPAAANIVKCLHQKEFSAPREARETPFFSANSATFFEWLKENPQQRTSFDSYMGINRKENPAWCEVFPITDQFSAGLREDPRSVLLVDVGGSHGHDLLKFKERYPGLPGRLILQDLPETINSLSGELSGIEKMAYNFYDHQPVNGARVYFFGAICHDWPDDDCVKFLSNTATAMERDYSTLLIRDLVVPETGASVRTAAKDIQMMSLFAGMERTESQWINLLSLCGLSLIKIWYSGNGAESVIEATVKH</sequence>
<evidence type="ECO:0000313" key="8">
    <source>
        <dbReference type="Proteomes" id="UP000664203"/>
    </source>
</evidence>
<dbReference type="PIRSF" id="PIRSF005739">
    <property type="entry name" value="O-mtase"/>
    <property type="match status" value="1"/>
</dbReference>
<keyword evidence="1" id="KW-0489">Methyltransferase</keyword>
<gene>
    <name evidence="7" type="ORF">ALECFALPRED_006203</name>
</gene>
<keyword evidence="2" id="KW-0808">Transferase</keyword>
<comment type="caution">
    <text evidence="7">The sequence shown here is derived from an EMBL/GenBank/DDBJ whole genome shotgun (WGS) entry which is preliminary data.</text>
</comment>
<feature type="active site" description="Proton acceptor" evidence="4">
    <location>
        <position position="300"/>
    </location>
</feature>
<dbReference type="SUPFAM" id="SSF53335">
    <property type="entry name" value="S-adenosyl-L-methionine-dependent methyltransferases"/>
    <property type="match status" value="1"/>
</dbReference>
<feature type="domain" description="O-methyltransferase dimerisation" evidence="6">
    <location>
        <begin position="60"/>
        <end position="128"/>
    </location>
</feature>
<dbReference type="InterPro" id="IPR016461">
    <property type="entry name" value="COMT-like"/>
</dbReference>
<dbReference type="AlphaFoldDB" id="A0A8H3G1K7"/>
<accession>A0A8H3G1K7</accession>